<proteinExistence type="predicted"/>
<evidence type="ECO:0000256" key="1">
    <source>
        <dbReference type="SAM" id="Coils"/>
    </source>
</evidence>
<dbReference type="RefSeq" id="WP_088471848.1">
    <property type="nucleotide sequence ID" value="NZ_NISJ01000002.1"/>
</dbReference>
<dbReference type="OrthoDB" id="7596204at2"/>
<keyword evidence="3" id="KW-1185">Reference proteome</keyword>
<accession>A0A246K431</accession>
<evidence type="ECO:0000313" key="3">
    <source>
        <dbReference type="Proteomes" id="UP000197097"/>
    </source>
</evidence>
<protein>
    <submittedName>
        <fullName evidence="2">Uncharacterized protein</fullName>
    </submittedName>
</protein>
<dbReference type="AlphaFoldDB" id="A0A246K431"/>
<dbReference type="EMBL" id="NISJ01000002">
    <property type="protein sequence ID" value="OWR00355.1"/>
    <property type="molecule type" value="Genomic_DNA"/>
</dbReference>
<name>A0A246K431_9SPHN</name>
<sequence>MGVSNLKTGLLRKYAAWRGERLQLEVKIAKIEAEYETVEEKRARIARLDELTKATVEIMAEIDPKWSPEHTKPVKPKNQVIPFEHGATTRTAFAIMRELARPTNPAELATLVMERLGGDVSDEDLMDRVKAAIDASLRSAGAEVRVLSTRPTRWEIVPISEV</sequence>
<feature type="coiled-coil region" evidence="1">
    <location>
        <begin position="14"/>
        <end position="48"/>
    </location>
</feature>
<organism evidence="2 3">
    <name type="scientific">Sphingopyxis witflariensis</name>
    <dbReference type="NCBI Taxonomy" id="173675"/>
    <lineage>
        <taxon>Bacteria</taxon>
        <taxon>Pseudomonadati</taxon>
        <taxon>Pseudomonadota</taxon>
        <taxon>Alphaproteobacteria</taxon>
        <taxon>Sphingomonadales</taxon>
        <taxon>Sphingomonadaceae</taxon>
        <taxon>Sphingopyxis</taxon>
    </lineage>
</organism>
<dbReference type="Proteomes" id="UP000197097">
    <property type="component" value="Unassembled WGS sequence"/>
</dbReference>
<evidence type="ECO:0000313" key="2">
    <source>
        <dbReference type="EMBL" id="OWR00355.1"/>
    </source>
</evidence>
<keyword evidence="1" id="KW-0175">Coiled coil</keyword>
<gene>
    <name evidence="2" type="ORF">CDQ91_06290</name>
</gene>
<comment type="caution">
    <text evidence="2">The sequence shown here is derived from an EMBL/GenBank/DDBJ whole genome shotgun (WGS) entry which is preliminary data.</text>
</comment>
<reference evidence="2 3" key="1">
    <citation type="journal article" date="2002" name="Int. J. Syst. Evol. Microbiol.">
        <title>Sphingopyxis witflariensis sp. nov., isolated from activated sludge.</title>
        <authorList>
            <person name="Kampfer P."/>
            <person name="Witzenberger R."/>
            <person name="Denner E.B."/>
            <person name="Busse H.J."/>
            <person name="Neef A."/>
        </authorList>
    </citation>
    <scope>NUCLEOTIDE SEQUENCE [LARGE SCALE GENOMIC DNA]</scope>
    <source>
        <strain evidence="2 3">DSM 14551</strain>
    </source>
</reference>